<organism evidence="3 4">
    <name type="scientific">Saccharomonospora glauca K62</name>
    <dbReference type="NCBI Taxonomy" id="928724"/>
    <lineage>
        <taxon>Bacteria</taxon>
        <taxon>Bacillati</taxon>
        <taxon>Actinomycetota</taxon>
        <taxon>Actinomycetes</taxon>
        <taxon>Pseudonocardiales</taxon>
        <taxon>Pseudonocardiaceae</taxon>
        <taxon>Saccharomonospora</taxon>
    </lineage>
</organism>
<keyword evidence="2" id="KW-1133">Transmembrane helix</keyword>
<feature type="region of interest" description="Disordered" evidence="1">
    <location>
        <begin position="235"/>
        <end position="254"/>
    </location>
</feature>
<reference evidence="4" key="2">
    <citation type="submission" date="2012-01" db="EMBL/GenBank/DDBJ databases">
        <title>Noncontiguous Finished sequence of chromosome of Saccharomonospora glauca K62.</title>
        <authorList>
            <consortium name="US DOE Joint Genome Institute"/>
            <person name="Lucas S."/>
            <person name="Han J."/>
            <person name="Lapidus A."/>
            <person name="Cheng J.-F."/>
            <person name="Goodwin L."/>
            <person name="Pitluck S."/>
            <person name="Peters L."/>
            <person name="Mikhailova N."/>
            <person name="Held B."/>
            <person name="Detter J.C."/>
            <person name="Han C."/>
            <person name="Tapia R."/>
            <person name="Land M."/>
            <person name="Hauser L."/>
            <person name="Kyrpides N."/>
            <person name="Ivanova N."/>
            <person name="Pagani I."/>
            <person name="Brambilla E.-M."/>
            <person name="Klenk H.-P."/>
            <person name="Woyke T."/>
        </authorList>
    </citation>
    <scope>NUCLEOTIDE SEQUENCE [LARGE SCALE GENOMIC DNA]</scope>
    <source>
        <strain evidence="4">K62</strain>
    </source>
</reference>
<accession>I1CXI0</accession>
<dbReference type="STRING" id="928724.SacglDRAFT_00453"/>
<keyword evidence="2" id="KW-0472">Membrane</keyword>
<evidence type="ECO:0000256" key="2">
    <source>
        <dbReference type="SAM" id="Phobius"/>
    </source>
</evidence>
<dbReference type="AlphaFoldDB" id="I1CXI0"/>
<keyword evidence="2" id="KW-0812">Transmembrane</keyword>
<protein>
    <submittedName>
        <fullName evidence="3">Uncharacterized protein</fullName>
    </submittedName>
</protein>
<feature type="transmembrane region" description="Helical" evidence="2">
    <location>
        <begin position="264"/>
        <end position="286"/>
    </location>
</feature>
<keyword evidence="4" id="KW-1185">Reference proteome</keyword>
<dbReference type="Proteomes" id="UP000005087">
    <property type="component" value="Chromosome"/>
</dbReference>
<reference evidence="3 4" key="1">
    <citation type="submission" date="2011-09" db="EMBL/GenBank/DDBJ databases">
        <authorList>
            <consortium name="US DOE Joint Genome Institute (JGI-PGF)"/>
            <person name="Lucas S."/>
            <person name="Han J."/>
            <person name="Lapidus A."/>
            <person name="Cheng J.-F."/>
            <person name="Goodwin L."/>
            <person name="Pitluck S."/>
            <person name="Peters L."/>
            <person name="Land M.L."/>
            <person name="Hauser L."/>
            <person name="Brambilla E."/>
            <person name="Klenk H.-P."/>
            <person name="Woyke T.J."/>
        </authorList>
    </citation>
    <scope>NUCLEOTIDE SEQUENCE [LARGE SCALE GENOMIC DNA]</scope>
    <source>
        <strain evidence="3 4">K62</strain>
    </source>
</reference>
<gene>
    <name evidence="3" type="ORF">SacglDRAFT_00453</name>
</gene>
<evidence type="ECO:0000256" key="1">
    <source>
        <dbReference type="SAM" id="MobiDB-lite"/>
    </source>
</evidence>
<dbReference type="EMBL" id="CM001484">
    <property type="protein sequence ID" value="EIE97404.1"/>
    <property type="molecule type" value="Genomic_DNA"/>
</dbReference>
<dbReference type="RefSeq" id="WP_005461344.1">
    <property type="nucleotide sequence ID" value="NZ_CM001484.1"/>
</dbReference>
<evidence type="ECO:0000313" key="3">
    <source>
        <dbReference type="EMBL" id="EIE97404.1"/>
    </source>
</evidence>
<proteinExistence type="predicted"/>
<sequence>MNPLLVVVLVLCPVIPLLVLRVQARGLRRDRRRHHDEMARLATLTGGRLSTPPADTAPWSARFRPAFESIVTAGPLARMTVFSPPEYPHATDFVRHGRSVRVSEAMLVKQRFAASRGDSHVRWECRIDVPAPTSPRIEIGPNRSAAPHPEKLRLPSELTRHLGVETTDPRFASLVLTPEAVDALVRTWEHLPGVVRLEGGLLFLVTEGGPTAERVLAAVDALIAFLGRVPTHAWPHGEQTPAGPPAALFDAEPPRSDPLARPRVTTVVLVSAGVFLLTVFCVVLAVSL</sequence>
<evidence type="ECO:0000313" key="4">
    <source>
        <dbReference type="Proteomes" id="UP000005087"/>
    </source>
</evidence>
<name>I1CXI0_9PSEU</name>
<dbReference type="HOGENOM" id="CLU_966082_0_0_11"/>
<dbReference type="OrthoDB" id="3680052at2"/>